<organism evidence="4 5">
    <name type="scientific">Piedraia hortae CBS 480.64</name>
    <dbReference type="NCBI Taxonomy" id="1314780"/>
    <lineage>
        <taxon>Eukaryota</taxon>
        <taxon>Fungi</taxon>
        <taxon>Dikarya</taxon>
        <taxon>Ascomycota</taxon>
        <taxon>Pezizomycotina</taxon>
        <taxon>Dothideomycetes</taxon>
        <taxon>Dothideomycetidae</taxon>
        <taxon>Capnodiales</taxon>
        <taxon>Piedraiaceae</taxon>
        <taxon>Piedraia</taxon>
    </lineage>
</organism>
<evidence type="ECO:0000259" key="3">
    <source>
        <dbReference type="Pfam" id="PF17168"/>
    </source>
</evidence>
<feature type="domain" description="Glutaminase A central" evidence="2">
    <location>
        <begin position="668"/>
        <end position="767"/>
    </location>
</feature>
<keyword evidence="5" id="KW-1185">Reference proteome</keyword>
<dbReference type="PANTHER" id="PTHR31987:SF12">
    <property type="entry name" value="PUTATIVE (AFU_ORTHOLOGUE AFUA_3G10910)-RELATED"/>
    <property type="match status" value="1"/>
</dbReference>
<dbReference type="Pfam" id="PF16335">
    <property type="entry name" value="GtaA_6_Hairpin"/>
    <property type="match status" value="3"/>
</dbReference>
<feature type="domain" description="Glutaminase A N-terminal" evidence="3">
    <location>
        <begin position="110"/>
        <end position="327"/>
    </location>
</feature>
<protein>
    <submittedName>
        <fullName evidence="4">Glutaminase A L-glutamine amidohydrolase</fullName>
    </submittedName>
</protein>
<accession>A0A6A7BZE2</accession>
<proteinExistence type="predicted"/>
<dbReference type="PANTHER" id="PTHR31987">
    <property type="entry name" value="GLUTAMINASE A-RELATED"/>
    <property type="match status" value="1"/>
</dbReference>
<feature type="signal peptide" evidence="1">
    <location>
        <begin position="1"/>
        <end position="17"/>
    </location>
</feature>
<feature type="chain" id="PRO_5025409306" evidence="1">
    <location>
        <begin position="18"/>
        <end position="775"/>
    </location>
</feature>
<evidence type="ECO:0000313" key="4">
    <source>
        <dbReference type="EMBL" id="KAF2860716.1"/>
    </source>
</evidence>
<keyword evidence="4" id="KW-0378">Hydrolase</keyword>
<dbReference type="AlphaFoldDB" id="A0A6A7BZE2"/>
<gene>
    <name evidence="4" type="ORF">K470DRAFT_232142</name>
</gene>
<feature type="domain" description="Glutaminase A central" evidence="2">
    <location>
        <begin position="518"/>
        <end position="637"/>
    </location>
</feature>
<name>A0A6A7BZE2_9PEZI</name>
<dbReference type="GO" id="GO:0016787">
    <property type="term" value="F:hydrolase activity"/>
    <property type="evidence" value="ECO:0007669"/>
    <property type="project" value="UniProtKB-KW"/>
</dbReference>
<dbReference type="Proteomes" id="UP000799421">
    <property type="component" value="Unassembled WGS sequence"/>
</dbReference>
<evidence type="ECO:0000313" key="5">
    <source>
        <dbReference type="Proteomes" id="UP000799421"/>
    </source>
</evidence>
<dbReference type="InterPro" id="IPR032514">
    <property type="entry name" value="GtaA_central"/>
</dbReference>
<reference evidence="4" key="1">
    <citation type="journal article" date="2020" name="Stud. Mycol.">
        <title>101 Dothideomycetes genomes: a test case for predicting lifestyles and emergence of pathogens.</title>
        <authorList>
            <person name="Haridas S."/>
            <person name="Albert R."/>
            <person name="Binder M."/>
            <person name="Bloem J."/>
            <person name="Labutti K."/>
            <person name="Salamov A."/>
            <person name="Andreopoulos B."/>
            <person name="Baker S."/>
            <person name="Barry K."/>
            <person name="Bills G."/>
            <person name="Bluhm B."/>
            <person name="Cannon C."/>
            <person name="Castanera R."/>
            <person name="Culley D."/>
            <person name="Daum C."/>
            <person name="Ezra D."/>
            <person name="Gonzalez J."/>
            <person name="Henrissat B."/>
            <person name="Kuo A."/>
            <person name="Liang C."/>
            <person name="Lipzen A."/>
            <person name="Lutzoni F."/>
            <person name="Magnuson J."/>
            <person name="Mondo S."/>
            <person name="Nolan M."/>
            <person name="Ohm R."/>
            <person name="Pangilinan J."/>
            <person name="Park H.-J."/>
            <person name="Ramirez L."/>
            <person name="Alfaro M."/>
            <person name="Sun H."/>
            <person name="Tritt A."/>
            <person name="Yoshinaga Y."/>
            <person name="Zwiers L.-H."/>
            <person name="Turgeon B."/>
            <person name="Goodwin S."/>
            <person name="Spatafora J."/>
            <person name="Crous P."/>
            <person name="Grigoriev I."/>
        </authorList>
    </citation>
    <scope>NUCLEOTIDE SEQUENCE</scope>
    <source>
        <strain evidence="4">CBS 480.64</strain>
    </source>
</reference>
<dbReference type="InterPro" id="IPR052743">
    <property type="entry name" value="Glutaminase_GtaA"/>
</dbReference>
<dbReference type="EMBL" id="MU005979">
    <property type="protein sequence ID" value="KAF2860716.1"/>
    <property type="molecule type" value="Genomic_DNA"/>
</dbReference>
<dbReference type="Pfam" id="PF17168">
    <property type="entry name" value="DUF5127"/>
    <property type="match status" value="1"/>
</dbReference>
<sequence length="775" mass="86765">MHLPIALVAFTFSLVHASSLTPPILPLIVRGPYLSTWLDNARDVPWSRWPMFYNRESIGFSVLASVPHTSNVYPLLGRAHDSLDLNSSAYNVTFPRYQGAQYDPSTTNLTYSLDNDNIHLTLSFLSPITPTSTLRQAIPASYIQVHVCGSSNVNVYIDANGEWAAGDRGAEIEWELNTAKGTKTWSVKRKNELLFTENNDRAEWGTFHFTGPEEAHFEAGTSAGIRHRFAKGGRVNDTIDNRFRSVMDDEPVFAFSRFFNLTQKAEQSALFTLALVQSPVVQFASARGLTAMRSLWQSYFSSSAELIQYHYHDYPSALALSSNYTAQVFKDSERHGGNHTDILSLSARQAMGALSFSGTPQNPLIFLKEISSNGNAQTVDIIFPASPFFFYTNPRWLVYLLEPIIEHTLSGQYPNDYAMHDLGTHFPNLTGHADGKDEYMPVEESGNLLIIALALVNNLMKRESPWSTAPSGPLNLFPLSADKRLDGKNSLWVGPTSPFSLMADVNGIDLPSRDPGRQSKKWLTRTYPLLKQWTSYLVEYALEPHNQLSTDDFAGWLALQTNLALKGIIGIKAMATLSALNSQPADEKYYQNISESYIAHWQNRAISRDGKRAKLAYDWYGSWTTLYSLYADSLLCFHPHHKSREADIPLHNQQSPQLPLNPVHRESANFIPEDLYTAQSTWYKSVIQKFGLPLDSRHLLSKSDWQFEAAAVASPETRSIIFDRIAKWVNETVTDKPLSDLFVTEGGGGFPGPDFFARPVVGGHFAVVVLDRVCK</sequence>
<evidence type="ECO:0000259" key="2">
    <source>
        <dbReference type="Pfam" id="PF16335"/>
    </source>
</evidence>
<evidence type="ECO:0000256" key="1">
    <source>
        <dbReference type="SAM" id="SignalP"/>
    </source>
</evidence>
<dbReference type="InterPro" id="IPR033433">
    <property type="entry name" value="GtaA_N"/>
</dbReference>
<keyword evidence="1" id="KW-0732">Signal</keyword>
<dbReference type="OrthoDB" id="431715at2759"/>
<feature type="domain" description="Glutaminase A central" evidence="2">
    <location>
        <begin position="337"/>
        <end position="457"/>
    </location>
</feature>